<accession>A0ACC0UAF0</accession>
<comment type="caution">
    <text evidence="1">The sequence shown here is derived from an EMBL/GenBank/DDBJ whole genome shotgun (WGS) entry which is preliminary data.</text>
</comment>
<evidence type="ECO:0000313" key="1">
    <source>
        <dbReference type="EMBL" id="KAI9508164.1"/>
    </source>
</evidence>
<name>A0ACC0UAF0_9AGAM</name>
<dbReference type="Proteomes" id="UP001207468">
    <property type="component" value="Unassembled WGS sequence"/>
</dbReference>
<dbReference type="EMBL" id="JAGFNK010000099">
    <property type="protein sequence ID" value="KAI9508164.1"/>
    <property type="molecule type" value="Genomic_DNA"/>
</dbReference>
<protein>
    <submittedName>
        <fullName evidence="1">Uncharacterized protein</fullName>
    </submittedName>
</protein>
<reference evidence="1" key="1">
    <citation type="submission" date="2021-03" db="EMBL/GenBank/DDBJ databases">
        <title>Evolutionary priming and transition to the ectomycorrhizal habit in an iconic lineage of mushroom-forming fungi: is preadaptation a requirement?</title>
        <authorList>
            <consortium name="DOE Joint Genome Institute"/>
            <person name="Looney B.P."/>
            <person name="Miyauchi S."/>
            <person name="Morin E."/>
            <person name="Drula E."/>
            <person name="Courty P.E."/>
            <person name="Chicoki N."/>
            <person name="Fauchery L."/>
            <person name="Kohler A."/>
            <person name="Kuo A."/>
            <person name="LaButti K."/>
            <person name="Pangilinan J."/>
            <person name="Lipzen A."/>
            <person name="Riley R."/>
            <person name="Andreopoulos W."/>
            <person name="He G."/>
            <person name="Johnson J."/>
            <person name="Barry K.W."/>
            <person name="Grigoriev I.V."/>
            <person name="Nagy L."/>
            <person name="Hibbett D."/>
            <person name="Henrissat B."/>
            <person name="Matheny P.B."/>
            <person name="Labbe J."/>
            <person name="Martin A.F."/>
        </authorList>
    </citation>
    <scope>NUCLEOTIDE SEQUENCE</scope>
    <source>
        <strain evidence="1">BPL698</strain>
    </source>
</reference>
<proteinExistence type="predicted"/>
<organism evidence="1 2">
    <name type="scientific">Russula earlei</name>
    <dbReference type="NCBI Taxonomy" id="71964"/>
    <lineage>
        <taxon>Eukaryota</taxon>
        <taxon>Fungi</taxon>
        <taxon>Dikarya</taxon>
        <taxon>Basidiomycota</taxon>
        <taxon>Agaricomycotina</taxon>
        <taxon>Agaricomycetes</taxon>
        <taxon>Russulales</taxon>
        <taxon>Russulaceae</taxon>
        <taxon>Russula</taxon>
    </lineage>
</organism>
<evidence type="ECO:0000313" key="2">
    <source>
        <dbReference type="Proteomes" id="UP001207468"/>
    </source>
</evidence>
<keyword evidence="2" id="KW-1185">Reference proteome</keyword>
<sequence length="188" mass="21135">MFAKRNQTELTPTWPSLYDPLIEFHNLEHRAPIQPGGRYLTHAGDAFRFTFYWTLIFHSLFFLITGGIACFNVIYPSRRDNTAGASVPSTRNRAPQAAPQSIPMISMSPLTSVLSPDPRLPEPPKTADVGESRVRHARKHMRRSRVTYALFTLLAFLVTALAESLVESAVVGYVLWAVFRAARFNLST</sequence>
<gene>
    <name evidence="1" type="ORF">F5148DRAFT_980267</name>
</gene>